<reference evidence="2 3" key="1">
    <citation type="submission" date="2015-07" db="EMBL/GenBank/DDBJ databases">
        <title>Comparative genomics of the Sigatoka disease complex on banana suggests a link between parallel evolutionary changes in Pseudocercospora fijiensis and Pseudocercospora eumusae and increased virulence on the banana host.</title>
        <authorList>
            <person name="Chang T.-C."/>
            <person name="Salvucci A."/>
            <person name="Crous P.W."/>
            <person name="Stergiopoulos I."/>
        </authorList>
    </citation>
    <scope>NUCLEOTIDE SEQUENCE [LARGE SCALE GENOMIC DNA]</scope>
    <source>
        <strain evidence="2 3">CBS 116634</strain>
    </source>
</reference>
<dbReference type="EMBL" id="LFZO01000004">
    <property type="protein sequence ID" value="KXT18662.1"/>
    <property type="molecule type" value="Genomic_DNA"/>
</dbReference>
<evidence type="ECO:0000313" key="2">
    <source>
        <dbReference type="EMBL" id="KXT18662.1"/>
    </source>
</evidence>
<dbReference type="PANTHER" id="PTHR42085">
    <property type="entry name" value="F-BOX DOMAIN-CONTAINING PROTEIN"/>
    <property type="match status" value="1"/>
</dbReference>
<keyword evidence="1" id="KW-0175">Coiled coil</keyword>
<evidence type="ECO:0000256" key="1">
    <source>
        <dbReference type="SAM" id="Coils"/>
    </source>
</evidence>
<proteinExistence type="predicted"/>
<protein>
    <submittedName>
        <fullName evidence="2">Uncharacterized protein</fullName>
    </submittedName>
</protein>
<gene>
    <name evidence="2" type="ORF">AC579_2680</name>
</gene>
<dbReference type="InterPro" id="IPR038883">
    <property type="entry name" value="AN11006-like"/>
</dbReference>
<accession>A0A139IVK1</accession>
<feature type="coiled-coil region" evidence="1">
    <location>
        <begin position="74"/>
        <end position="139"/>
    </location>
</feature>
<keyword evidence="3" id="KW-1185">Reference proteome</keyword>
<evidence type="ECO:0000313" key="3">
    <source>
        <dbReference type="Proteomes" id="UP000073492"/>
    </source>
</evidence>
<dbReference type="AlphaFoldDB" id="A0A139IVK1"/>
<dbReference type="PANTHER" id="PTHR42085:SF1">
    <property type="entry name" value="F-BOX DOMAIN-CONTAINING PROTEIN"/>
    <property type="match status" value="1"/>
</dbReference>
<name>A0A139IVK1_9PEZI</name>
<dbReference type="Proteomes" id="UP000073492">
    <property type="component" value="Unassembled WGS sequence"/>
</dbReference>
<dbReference type="OrthoDB" id="3647845at2759"/>
<comment type="caution">
    <text evidence="2">The sequence shown here is derived from an EMBL/GenBank/DDBJ whole genome shotgun (WGS) entry which is preliminary data.</text>
</comment>
<organism evidence="2 3">
    <name type="scientific">Pseudocercospora musae</name>
    <dbReference type="NCBI Taxonomy" id="113226"/>
    <lineage>
        <taxon>Eukaryota</taxon>
        <taxon>Fungi</taxon>
        <taxon>Dikarya</taxon>
        <taxon>Ascomycota</taxon>
        <taxon>Pezizomycotina</taxon>
        <taxon>Dothideomycetes</taxon>
        <taxon>Dothideomycetidae</taxon>
        <taxon>Mycosphaerellales</taxon>
        <taxon>Mycosphaerellaceae</taxon>
        <taxon>Pseudocercospora</taxon>
    </lineage>
</organism>
<sequence>MVYVEPCFFLHKIPGEMRNRIYDYALLGKNGAMTLRSSGMIVSSRRRGGDGQESKAMTELQVLEEFIDATEPILKEEQSIIDRKKQRVKELEVGLQRLLRTVRAKVSKSRELGQLTDEISALEDEVDEMSTKIQTAKRDARVIRTDYLLGSREGESPVFRDMQNLFALSRTCKQIREECSGLVYEFNKVKFMVDTETHRTKNGRRQVLHKQLQYILKRQLELAELKTGLIIDFGFVPGATTTVAFFDFNLTIQEYQGRLRNLKKASPSMEIHFQVSVASQQHPCLEKVVSWELMLDTPESVVAQYDAQLAAERQWLHQPDVEYAKGVLVKIFWPLWAVQNLL</sequence>